<dbReference type="AlphaFoldDB" id="A0AAN3D9H8"/>
<sequence>MLFFIGAFPSIFVITERNEQVPPSGVPFLLTFIEIQMKNELLHFFVPEKGRRTKRQPISWLCCWAILLGIVCNACSDDDPVKKNPYLQVSTRALLKEVVEVKFNNIDGNTDITVDFGDGTVKEGKAANPITYAYTQSGDYTLHVTAGQYEVQKRIRIYNLLALTEAMKQFREPDNKKVWVMTHRAHTSDRTVPENSVSSVEDAIDSGAEVIECDTHVTSDGVVVVCHDQTINATTNGTGDITKMTYAELQKYNLKDRNGRVTDEKMPTLEEFLKAGRGRIYYNLDYSPRTATSQQVVDIVMKLDMMESVFFYCNSAQKAEEVLGITPKAHVYTWTGSHKPMMGLPGNYFVQYSYLTNGKSTPLGSSINDGMLATVNMLPASGSNVSEWTLNEGYLDELLQIYPMVCMIQTDLPDLLIPALQARGLR</sequence>
<gene>
    <name evidence="2" type="ORF">BACOVA_00933</name>
</gene>
<organism evidence="2 3">
    <name type="scientific">Bacteroides ovatus (strain ATCC 8483 / DSM 1896 / JCM 5824 / BCRC 10623 / CCUG 4943 / NCTC 11153)</name>
    <dbReference type="NCBI Taxonomy" id="411476"/>
    <lineage>
        <taxon>Bacteria</taxon>
        <taxon>Pseudomonadati</taxon>
        <taxon>Bacteroidota</taxon>
        <taxon>Bacteroidia</taxon>
        <taxon>Bacteroidales</taxon>
        <taxon>Bacteroidaceae</taxon>
        <taxon>Bacteroides</taxon>
    </lineage>
</organism>
<dbReference type="InterPro" id="IPR000601">
    <property type="entry name" value="PKD_dom"/>
</dbReference>
<dbReference type="InterPro" id="IPR017946">
    <property type="entry name" value="PLC-like_Pdiesterase_TIM-brl"/>
</dbReference>
<dbReference type="Pfam" id="PF03009">
    <property type="entry name" value="GDPD"/>
    <property type="match status" value="1"/>
</dbReference>
<dbReference type="InterPro" id="IPR013783">
    <property type="entry name" value="Ig-like_fold"/>
</dbReference>
<evidence type="ECO:0000313" key="3">
    <source>
        <dbReference type="Proteomes" id="UP000005475"/>
    </source>
</evidence>
<name>A0AAN3D9H8_BACO1</name>
<dbReference type="Pfam" id="PF00801">
    <property type="entry name" value="PKD"/>
    <property type="match status" value="1"/>
</dbReference>
<dbReference type="GO" id="GO:0006644">
    <property type="term" value="P:phospholipid metabolic process"/>
    <property type="evidence" value="ECO:0007669"/>
    <property type="project" value="TreeGrafter"/>
</dbReference>
<dbReference type="SUPFAM" id="SSF51695">
    <property type="entry name" value="PLC-like phosphodiesterases"/>
    <property type="match status" value="1"/>
</dbReference>
<dbReference type="GO" id="GO:0006580">
    <property type="term" value="P:ethanolamine metabolic process"/>
    <property type="evidence" value="ECO:0007669"/>
    <property type="project" value="TreeGrafter"/>
</dbReference>
<accession>A0AAN3D9H8</accession>
<protein>
    <submittedName>
        <fullName evidence="2">Glycerophosphodiester phosphodiesterase family protein</fullName>
    </submittedName>
</protein>
<dbReference type="CDD" id="cd08566">
    <property type="entry name" value="GDPD_AtGDE_like"/>
    <property type="match status" value="1"/>
</dbReference>
<dbReference type="GO" id="GO:0070291">
    <property type="term" value="P:N-acylethanolamine metabolic process"/>
    <property type="evidence" value="ECO:0007669"/>
    <property type="project" value="TreeGrafter"/>
</dbReference>
<dbReference type="CDD" id="cd00146">
    <property type="entry name" value="PKD"/>
    <property type="match status" value="1"/>
</dbReference>
<dbReference type="PROSITE" id="PS51704">
    <property type="entry name" value="GP_PDE"/>
    <property type="match status" value="1"/>
</dbReference>
<dbReference type="Proteomes" id="UP000005475">
    <property type="component" value="Unassembled WGS sequence"/>
</dbReference>
<dbReference type="GO" id="GO:0008889">
    <property type="term" value="F:glycerophosphodiester phosphodiesterase activity"/>
    <property type="evidence" value="ECO:0007669"/>
    <property type="project" value="TreeGrafter"/>
</dbReference>
<dbReference type="PANTHER" id="PTHR46320:SF1">
    <property type="entry name" value="GLYCEROPHOSPHODIESTER PHOSPHODIESTERASE 1"/>
    <property type="match status" value="1"/>
</dbReference>
<comment type="caution">
    <text evidence="2">The sequence shown here is derived from an EMBL/GenBank/DDBJ whole genome shotgun (WGS) entry which is preliminary data.</text>
</comment>
<dbReference type="GO" id="GO:0005886">
    <property type="term" value="C:plasma membrane"/>
    <property type="evidence" value="ECO:0007669"/>
    <property type="project" value="TreeGrafter"/>
</dbReference>
<dbReference type="EMBL" id="AAXF02000039">
    <property type="protein sequence ID" value="EDO13399.1"/>
    <property type="molecule type" value="Genomic_DNA"/>
</dbReference>
<evidence type="ECO:0000313" key="2">
    <source>
        <dbReference type="EMBL" id="EDO13399.1"/>
    </source>
</evidence>
<proteinExistence type="predicted"/>
<dbReference type="PANTHER" id="PTHR46320">
    <property type="entry name" value="GLYCEROPHOSPHODIESTER PHOSPHODIESTERASE 1"/>
    <property type="match status" value="1"/>
</dbReference>
<dbReference type="InterPro" id="IPR035986">
    <property type="entry name" value="PKD_dom_sf"/>
</dbReference>
<evidence type="ECO:0000259" key="1">
    <source>
        <dbReference type="PROSITE" id="PS51704"/>
    </source>
</evidence>
<feature type="domain" description="GP-PDE" evidence="1">
    <location>
        <begin position="178"/>
        <end position="420"/>
    </location>
</feature>
<reference evidence="2 3" key="1">
    <citation type="submission" date="2007-03" db="EMBL/GenBank/DDBJ databases">
        <authorList>
            <person name="Fulton L."/>
            <person name="Clifton S."/>
            <person name="Fulton B."/>
            <person name="Xu J."/>
            <person name="Minx P."/>
            <person name="Pepin K.H."/>
            <person name="Johnson M."/>
            <person name="Thiruvilangam P."/>
            <person name="Bhonagiri V."/>
            <person name="Nash W.E."/>
            <person name="Mardis E.R."/>
            <person name="Wilson R.K."/>
        </authorList>
    </citation>
    <scope>NUCLEOTIDE SEQUENCE [LARGE SCALE GENOMIC DNA]</scope>
    <source>
        <strain evidence="3">ATCC 8483 / DSM 1896 / JCM 5824 / BCRC 10623 / CCUG 4943 / NCTC 11153</strain>
    </source>
</reference>
<dbReference type="Gene3D" id="3.20.20.190">
    <property type="entry name" value="Phosphatidylinositol (PI) phosphodiesterase"/>
    <property type="match status" value="1"/>
</dbReference>
<reference evidence="3" key="2">
    <citation type="submission" date="2007-04" db="EMBL/GenBank/DDBJ databases">
        <title>Draft genome sequence of Bacteroides ovatus (ATCC 8483).</title>
        <authorList>
            <person name="Sudarsanam P."/>
            <person name="Ley R."/>
            <person name="Guruge J."/>
            <person name="Turnbaugh P.J."/>
            <person name="Mahowald M."/>
            <person name="Liep D."/>
            <person name="Gordon J."/>
        </authorList>
    </citation>
    <scope>NUCLEOTIDE SEQUENCE [LARGE SCALE GENOMIC DNA]</scope>
    <source>
        <strain evidence="3">ATCC 8483 / DSM 1896 / JCM 5824 / BCRC 10623 / CCUG 4943 / NCTC 11153</strain>
    </source>
</reference>
<dbReference type="InterPro" id="IPR030395">
    <property type="entry name" value="GP_PDE_dom"/>
</dbReference>
<dbReference type="SUPFAM" id="SSF49299">
    <property type="entry name" value="PKD domain"/>
    <property type="match status" value="1"/>
</dbReference>
<dbReference type="Gene3D" id="2.60.40.10">
    <property type="entry name" value="Immunoglobulins"/>
    <property type="match status" value="1"/>
</dbReference>